<keyword evidence="6 8" id="KW-0472">Membrane</keyword>
<dbReference type="PANTHER" id="PTHR48020">
    <property type="entry name" value="PROTON MYO-INOSITOL COTRANSPORTER"/>
    <property type="match status" value="1"/>
</dbReference>
<dbReference type="OrthoDB" id="6339427at2759"/>
<dbReference type="OMA" id="SWRYMFI"/>
<evidence type="ECO:0000256" key="5">
    <source>
        <dbReference type="ARBA" id="ARBA00022989"/>
    </source>
</evidence>
<dbReference type="InterPro" id="IPR005828">
    <property type="entry name" value="MFS_sugar_transport-like"/>
</dbReference>
<dbReference type="PROSITE" id="PS50850">
    <property type="entry name" value="MFS"/>
    <property type="match status" value="1"/>
</dbReference>
<evidence type="ECO:0000256" key="4">
    <source>
        <dbReference type="ARBA" id="ARBA00022692"/>
    </source>
</evidence>
<feature type="transmembrane region" description="Helical" evidence="8">
    <location>
        <begin position="500"/>
        <end position="518"/>
    </location>
</feature>
<evidence type="ECO:0000256" key="3">
    <source>
        <dbReference type="ARBA" id="ARBA00022448"/>
    </source>
</evidence>
<dbReference type="Proteomes" id="UP000054383">
    <property type="component" value="Unassembled WGS sequence"/>
</dbReference>
<name>A0A0U1LNX5_TALIS</name>
<feature type="transmembrane region" description="Helical" evidence="8">
    <location>
        <begin position="530"/>
        <end position="550"/>
    </location>
</feature>
<keyword evidence="11" id="KW-1185">Reference proteome</keyword>
<evidence type="ECO:0000313" key="11">
    <source>
        <dbReference type="Proteomes" id="UP000054383"/>
    </source>
</evidence>
<dbReference type="InterPro" id="IPR050814">
    <property type="entry name" value="Myo-inositol_Transporter"/>
</dbReference>
<comment type="subcellular location">
    <subcellularLocation>
        <location evidence="1">Membrane</location>
        <topology evidence="1">Multi-pass membrane protein</topology>
    </subcellularLocation>
</comment>
<evidence type="ECO:0000256" key="6">
    <source>
        <dbReference type="ARBA" id="ARBA00023136"/>
    </source>
</evidence>
<feature type="region of interest" description="Disordered" evidence="7">
    <location>
        <begin position="671"/>
        <end position="711"/>
    </location>
</feature>
<evidence type="ECO:0000256" key="7">
    <source>
        <dbReference type="SAM" id="MobiDB-lite"/>
    </source>
</evidence>
<proteinExistence type="inferred from homology"/>
<evidence type="ECO:0000313" key="10">
    <source>
        <dbReference type="EMBL" id="CRG83841.1"/>
    </source>
</evidence>
<dbReference type="AlphaFoldDB" id="A0A0U1LNX5"/>
<feature type="domain" description="Major facilitator superfamily (MFS) profile" evidence="9">
    <location>
        <begin position="116"/>
        <end position="585"/>
    </location>
</feature>
<evidence type="ECO:0000256" key="8">
    <source>
        <dbReference type="SAM" id="Phobius"/>
    </source>
</evidence>
<keyword evidence="5 8" id="KW-1133">Transmembrane helix</keyword>
<feature type="transmembrane region" description="Helical" evidence="8">
    <location>
        <begin position="431"/>
        <end position="453"/>
    </location>
</feature>
<sequence length="711" mass="80421">MELNDRNIQQVRRRVHRAGPEKGFNHLLNNNKLGIIDNPIHYRPPDELKNDVRSFYEDHQLSQELDLDLLFRGALLARDRERFMKDRSNYDDVEERALMEEDNPRLSRQPKELQVVLLACAIGAIVQGWSQENITGANLLWPKELFHEESSTSQTWKFGAVNSVTYFSASLIGGWLSDPLNEHVWGRRGALFIAALVSLVSSIGSGYVQSWQGLLVCRLFQGIGMGAKASIVPIFESEVSPPNIRGRFLVSWQSFVAVGLFLGACSNLIFHNSWRWQLASAFIPAVPLIFLVLVCSESPHWLVKQNDYVRAWRAFKGLRITPLQAARDLYQLHCQLQVETILLGKGDVVNEIENWTHTVSGKLFQQEARRTNFFQRFAQLFTVQRNRRACLAACVVMAAQQLSGINIFSFLSNNFISNPGQSTGQISNIKSLWLSFGFGLSNAVFSPLAYFTIDSKGRRFLLLLSLFLMIPLLIAAGFSLEIDPAHPNNPARVGLFETFLILYTAAYSPGGGVVPFLYSSEIFPLVNREVGMSLSCTVNFFLAGVLDLTVPQLQVSLGQTRLLELFAGLDAFAAILVWLFVPGTRRTISLEEFNYIFGVPTRVHVQYQVQKVLPWIFKAWIPWFLSDYLPWVARWYLCCGAGMAEQEQVRDRLAPLEALYQWNSVRKMEAEAYDREEEGDDDETEEDDSDARSDGVRSERGKNVGLGLENV</sequence>
<comment type="similarity">
    <text evidence="2">Belongs to the major facilitator superfamily. Sugar transporter (TC 2.A.1.1) family.</text>
</comment>
<dbReference type="Pfam" id="PF00083">
    <property type="entry name" value="Sugar_tr"/>
    <property type="match status" value="1"/>
</dbReference>
<dbReference type="GO" id="GO:0015791">
    <property type="term" value="P:polyol transmembrane transport"/>
    <property type="evidence" value="ECO:0007669"/>
    <property type="project" value="UniProtKB-ARBA"/>
</dbReference>
<dbReference type="GO" id="GO:0022857">
    <property type="term" value="F:transmembrane transporter activity"/>
    <property type="evidence" value="ECO:0007669"/>
    <property type="project" value="InterPro"/>
</dbReference>
<protein>
    <submittedName>
        <fullName evidence="10">Proton myo-inositol cotransporter</fullName>
    </submittedName>
</protein>
<evidence type="ECO:0000256" key="1">
    <source>
        <dbReference type="ARBA" id="ARBA00004141"/>
    </source>
</evidence>
<keyword evidence="4 8" id="KW-0812">Transmembrane</keyword>
<accession>A0A0U1LNX5</accession>
<reference evidence="10 11" key="1">
    <citation type="submission" date="2015-04" db="EMBL/GenBank/DDBJ databases">
        <authorList>
            <person name="Syromyatnikov M.Y."/>
            <person name="Popov V.N."/>
        </authorList>
    </citation>
    <scope>NUCLEOTIDE SEQUENCE [LARGE SCALE GENOMIC DNA]</scope>
    <source>
        <strain evidence="10">WF-38-12</strain>
    </source>
</reference>
<dbReference type="Gene3D" id="1.20.1250.20">
    <property type="entry name" value="MFS general substrate transporter like domains"/>
    <property type="match status" value="1"/>
</dbReference>
<feature type="transmembrane region" description="Helical" evidence="8">
    <location>
        <begin position="276"/>
        <end position="295"/>
    </location>
</feature>
<dbReference type="InterPro" id="IPR005829">
    <property type="entry name" value="Sugar_transporter_CS"/>
</dbReference>
<dbReference type="PROSITE" id="PS00217">
    <property type="entry name" value="SUGAR_TRANSPORT_2"/>
    <property type="match status" value="1"/>
</dbReference>
<dbReference type="PANTHER" id="PTHR48020:SF40">
    <property type="entry name" value="MAJOR FACILITATOR SUPERFAMILY (MFS) PROFILE DOMAIN-CONTAINING PROTEIN"/>
    <property type="match status" value="1"/>
</dbReference>
<dbReference type="PRINTS" id="PR00171">
    <property type="entry name" value="SUGRTRNSPORT"/>
</dbReference>
<dbReference type="InterPro" id="IPR003663">
    <property type="entry name" value="Sugar/inositol_transpt"/>
</dbReference>
<evidence type="ECO:0000256" key="2">
    <source>
        <dbReference type="ARBA" id="ARBA00010992"/>
    </source>
</evidence>
<keyword evidence="3" id="KW-0813">Transport</keyword>
<feature type="compositionally biased region" description="Acidic residues" evidence="7">
    <location>
        <begin position="674"/>
        <end position="689"/>
    </location>
</feature>
<dbReference type="GO" id="GO:0016020">
    <property type="term" value="C:membrane"/>
    <property type="evidence" value="ECO:0007669"/>
    <property type="project" value="UniProtKB-SubCell"/>
</dbReference>
<dbReference type="EMBL" id="CVMT01000001">
    <property type="protein sequence ID" value="CRG83841.1"/>
    <property type="molecule type" value="Genomic_DNA"/>
</dbReference>
<feature type="transmembrane region" description="Helical" evidence="8">
    <location>
        <begin position="460"/>
        <end position="480"/>
    </location>
</feature>
<dbReference type="SUPFAM" id="SSF103473">
    <property type="entry name" value="MFS general substrate transporter"/>
    <property type="match status" value="1"/>
</dbReference>
<dbReference type="InterPro" id="IPR036259">
    <property type="entry name" value="MFS_trans_sf"/>
</dbReference>
<feature type="transmembrane region" description="Helical" evidence="8">
    <location>
        <begin position="389"/>
        <end position="411"/>
    </location>
</feature>
<feature type="transmembrane region" description="Helical" evidence="8">
    <location>
        <begin position="562"/>
        <end position="581"/>
    </location>
</feature>
<dbReference type="InterPro" id="IPR020846">
    <property type="entry name" value="MFS_dom"/>
</dbReference>
<feature type="transmembrane region" description="Helical" evidence="8">
    <location>
        <begin position="248"/>
        <end position="270"/>
    </location>
</feature>
<dbReference type="GO" id="GO:0015798">
    <property type="term" value="P:myo-inositol transport"/>
    <property type="evidence" value="ECO:0007669"/>
    <property type="project" value="UniProtKB-ARBA"/>
</dbReference>
<organism evidence="10 11">
    <name type="scientific">Talaromyces islandicus</name>
    <name type="common">Penicillium islandicum</name>
    <dbReference type="NCBI Taxonomy" id="28573"/>
    <lineage>
        <taxon>Eukaryota</taxon>
        <taxon>Fungi</taxon>
        <taxon>Dikarya</taxon>
        <taxon>Ascomycota</taxon>
        <taxon>Pezizomycotina</taxon>
        <taxon>Eurotiomycetes</taxon>
        <taxon>Eurotiomycetidae</taxon>
        <taxon>Eurotiales</taxon>
        <taxon>Trichocomaceae</taxon>
        <taxon>Talaromyces</taxon>
        <taxon>Talaromyces sect. Islandici</taxon>
    </lineage>
</organism>
<gene>
    <name evidence="10" type="ORF">PISL3812_01197</name>
</gene>
<feature type="compositionally biased region" description="Basic and acidic residues" evidence="7">
    <location>
        <begin position="690"/>
        <end position="702"/>
    </location>
</feature>
<evidence type="ECO:0000259" key="9">
    <source>
        <dbReference type="PROSITE" id="PS50850"/>
    </source>
</evidence>